<accession>X0UDM3</accession>
<feature type="non-terminal residue" evidence="1">
    <location>
        <position position="42"/>
    </location>
</feature>
<gene>
    <name evidence="1" type="ORF">S01H1_24848</name>
</gene>
<organism evidence="1">
    <name type="scientific">marine sediment metagenome</name>
    <dbReference type="NCBI Taxonomy" id="412755"/>
    <lineage>
        <taxon>unclassified sequences</taxon>
        <taxon>metagenomes</taxon>
        <taxon>ecological metagenomes</taxon>
    </lineage>
</organism>
<protein>
    <submittedName>
        <fullName evidence="1">Uncharacterized protein</fullName>
    </submittedName>
</protein>
<name>X0UDM3_9ZZZZ</name>
<proteinExistence type="predicted"/>
<evidence type="ECO:0000313" key="1">
    <source>
        <dbReference type="EMBL" id="GAF98467.1"/>
    </source>
</evidence>
<sequence>MDTILLGTRKGLLTFSRRNGGWVRTGEDFLGVRATYACDDPR</sequence>
<reference evidence="1" key="1">
    <citation type="journal article" date="2014" name="Front. Microbiol.">
        <title>High frequency of phylogenetically diverse reductive dehalogenase-homologous genes in deep subseafloor sedimentary metagenomes.</title>
        <authorList>
            <person name="Kawai M."/>
            <person name="Futagami T."/>
            <person name="Toyoda A."/>
            <person name="Takaki Y."/>
            <person name="Nishi S."/>
            <person name="Hori S."/>
            <person name="Arai W."/>
            <person name="Tsubouchi T."/>
            <person name="Morono Y."/>
            <person name="Uchiyama I."/>
            <person name="Ito T."/>
            <person name="Fujiyama A."/>
            <person name="Inagaki F."/>
            <person name="Takami H."/>
        </authorList>
    </citation>
    <scope>NUCLEOTIDE SEQUENCE</scope>
    <source>
        <strain evidence="1">Expedition CK06-06</strain>
    </source>
</reference>
<dbReference type="AlphaFoldDB" id="X0UDM3"/>
<comment type="caution">
    <text evidence="1">The sequence shown here is derived from an EMBL/GenBank/DDBJ whole genome shotgun (WGS) entry which is preliminary data.</text>
</comment>
<dbReference type="EMBL" id="BARS01014967">
    <property type="protein sequence ID" value="GAF98467.1"/>
    <property type="molecule type" value="Genomic_DNA"/>
</dbReference>